<accession>A0A4Y9FU90</accession>
<feature type="transmembrane region" description="Helical" evidence="1">
    <location>
        <begin position="94"/>
        <end position="112"/>
    </location>
</feature>
<name>A0A4Y9FU90_9MICO</name>
<feature type="transmembrane region" description="Helical" evidence="1">
    <location>
        <begin position="317"/>
        <end position="337"/>
    </location>
</feature>
<proteinExistence type="predicted"/>
<dbReference type="EMBL" id="SPQB01000017">
    <property type="protein sequence ID" value="TFU32863.1"/>
    <property type="molecule type" value="Genomic_DNA"/>
</dbReference>
<dbReference type="Proteomes" id="UP000298358">
    <property type="component" value="Unassembled WGS sequence"/>
</dbReference>
<sequence>MLGMLATTGRLLAAHWPALLAWYAAGTLARYVCIQIAGFVGAYSDIGGVLLQPLAPLSRLVAYVAMLLVVRDGLRHLGVLAPRPEDPAERRRDFGRALLGGTVPFVAFYTAYNYLTEDWADFAERALDQRKQHAFENVDWGFTVGDLVLSPLSITLIVVAFAARWFLGRERAKKRLWLTPVLVYLEALWVVLTALVIFDLVGIVTQWAEGRIAWVWLADAREWLAGVLFPLVWLGDGLVWLIGEVGGVILLPLAWLTVAGAIYGKAVSAQAPQLSGAAIDRTVARYRALRGPIRRALDDLWKQVTQRFAPIGQAIVLMWRAGPLLIASYVLLFTVLLPLEPALGWVVTRIVGPQSLTGFWVVLSESLFLIPPLIIEPLRIAIVAAAYDATLTRLAPDAPAARPAASAGGDAAPVSARP</sequence>
<keyword evidence="1" id="KW-1133">Transmembrane helix</keyword>
<dbReference type="AlphaFoldDB" id="A0A4Y9FU90"/>
<protein>
    <submittedName>
        <fullName evidence="2">Uncharacterized protein</fullName>
    </submittedName>
</protein>
<dbReference type="RefSeq" id="WP_135114412.1">
    <property type="nucleotide sequence ID" value="NZ_BAAANG010000001.1"/>
</dbReference>
<feature type="transmembrane region" description="Helical" evidence="1">
    <location>
        <begin position="238"/>
        <end position="263"/>
    </location>
</feature>
<organism evidence="2 3">
    <name type="scientific">Microbacterium paludicola</name>
    <dbReference type="NCBI Taxonomy" id="300019"/>
    <lineage>
        <taxon>Bacteria</taxon>
        <taxon>Bacillati</taxon>
        <taxon>Actinomycetota</taxon>
        <taxon>Actinomycetes</taxon>
        <taxon>Micrococcales</taxon>
        <taxon>Microbacteriaceae</taxon>
        <taxon>Microbacterium</taxon>
    </lineage>
</organism>
<evidence type="ECO:0000313" key="3">
    <source>
        <dbReference type="Proteomes" id="UP000298358"/>
    </source>
</evidence>
<dbReference type="OrthoDB" id="3802671at2"/>
<feature type="transmembrane region" description="Helical" evidence="1">
    <location>
        <begin position="147"/>
        <end position="167"/>
    </location>
</feature>
<evidence type="ECO:0000313" key="2">
    <source>
        <dbReference type="EMBL" id="TFU32863.1"/>
    </source>
</evidence>
<feature type="transmembrane region" description="Helical" evidence="1">
    <location>
        <begin position="53"/>
        <end position="74"/>
    </location>
</feature>
<evidence type="ECO:0000256" key="1">
    <source>
        <dbReference type="SAM" id="Phobius"/>
    </source>
</evidence>
<feature type="transmembrane region" description="Helical" evidence="1">
    <location>
        <begin position="357"/>
        <end position="375"/>
    </location>
</feature>
<feature type="transmembrane region" description="Helical" evidence="1">
    <location>
        <begin position="187"/>
        <end position="208"/>
    </location>
</feature>
<keyword evidence="1" id="KW-0472">Membrane</keyword>
<gene>
    <name evidence="2" type="ORF">E4U02_08490</name>
</gene>
<keyword evidence="3" id="KW-1185">Reference proteome</keyword>
<reference evidence="2 3" key="1">
    <citation type="submission" date="2019-03" db="EMBL/GenBank/DDBJ databases">
        <title>Diversity of the mouse oral microbiome.</title>
        <authorList>
            <person name="Joseph S."/>
            <person name="Aduse-Opoku J."/>
            <person name="Curtis M."/>
            <person name="Wade W."/>
            <person name="Hashim A."/>
        </authorList>
    </citation>
    <scope>NUCLEOTIDE SEQUENCE [LARGE SCALE GENOMIC DNA]</scope>
    <source>
        <strain evidence="2 3">P1012</strain>
    </source>
</reference>
<comment type="caution">
    <text evidence="2">The sequence shown here is derived from an EMBL/GenBank/DDBJ whole genome shotgun (WGS) entry which is preliminary data.</text>
</comment>
<keyword evidence="1" id="KW-0812">Transmembrane</keyword>